<proteinExistence type="predicted"/>
<dbReference type="GO" id="GO:0005549">
    <property type="term" value="F:odorant binding"/>
    <property type="evidence" value="ECO:0007669"/>
    <property type="project" value="InterPro"/>
</dbReference>
<protein>
    <submittedName>
        <fullName evidence="3">Odorant-binding protein 57e</fullName>
    </submittedName>
</protein>
<accession>B0M2D5</accession>
<gene>
    <name evidence="3" type="primary">Obp57e</name>
</gene>
<evidence type="ECO:0000313" key="3">
    <source>
        <dbReference type="EMBL" id="BAG11613.1"/>
    </source>
</evidence>
<evidence type="ECO:0000256" key="1">
    <source>
        <dbReference type="ARBA" id="ARBA00022729"/>
    </source>
</evidence>
<dbReference type="OrthoDB" id="7860130at2759"/>
<keyword evidence="1" id="KW-0732">Signal</keyword>
<dbReference type="SMART" id="SM00708">
    <property type="entry name" value="PhBP"/>
    <property type="match status" value="1"/>
</dbReference>
<dbReference type="InterPro" id="IPR036728">
    <property type="entry name" value="PBP_GOBP_sf"/>
</dbReference>
<dbReference type="AlphaFoldDB" id="B0M2D5"/>
<dbReference type="EMBL" id="AB370276">
    <property type="protein sequence ID" value="BAG11613.1"/>
    <property type="molecule type" value="Genomic_DNA"/>
</dbReference>
<reference evidence="3" key="1">
    <citation type="journal article" date="2008" name="Genetics">
        <title>Rapid evolution of two odorant-binding protein genes, Obp57d and Obp57e, in the Drosophila melanogaster species group.</title>
        <authorList>
            <person name="Matsuo T."/>
        </authorList>
    </citation>
    <scope>NUCLEOTIDE SEQUENCE</scope>
    <source>
        <strain evidence="3">RGN182</strain>
    </source>
</reference>
<dbReference type="SUPFAM" id="SSF47565">
    <property type="entry name" value="Insect pheromone/odorant-binding proteins"/>
    <property type="match status" value="1"/>
</dbReference>
<dbReference type="GO" id="GO:0007608">
    <property type="term" value="P:sensory perception of smell"/>
    <property type="evidence" value="ECO:0007669"/>
    <property type="project" value="TreeGrafter"/>
</dbReference>
<dbReference type="PANTHER" id="PTHR11857">
    <property type="entry name" value="ODORANT BINDING PROTEIN-RELATED"/>
    <property type="match status" value="1"/>
</dbReference>
<dbReference type="GO" id="GO:0005615">
    <property type="term" value="C:extracellular space"/>
    <property type="evidence" value="ECO:0007669"/>
    <property type="project" value="TreeGrafter"/>
</dbReference>
<dbReference type="InterPro" id="IPR006170">
    <property type="entry name" value="PBP/GOBP"/>
</dbReference>
<dbReference type="Gene3D" id="1.10.238.20">
    <property type="entry name" value="Pheromone/general odorant binding protein domain"/>
    <property type="match status" value="1"/>
</dbReference>
<sequence>MFDQKALYLIVVFLCGTVNGNSAVYNPCIQQTELTEDEAHQVLENWPDSPIDRVYKCFLTCVLLDLELISKSGEVQIDKYLKTGVVDWKWVAIDLVTCRIEFSDEKDLCELAYGIFNCYRRVKLEAEEKASKQNK</sequence>
<dbReference type="CDD" id="cd23992">
    <property type="entry name" value="PBP_GOBP"/>
    <property type="match status" value="1"/>
</dbReference>
<organism evidence="3">
    <name type="scientific">Drosophila takahashii</name>
    <name type="common">Fruit fly</name>
    <dbReference type="NCBI Taxonomy" id="29030"/>
    <lineage>
        <taxon>Eukaryota</taxon>
        <taxon>Metazoa</taxon>
        <taxon>Ecdysozoa</taxon>
        <taxon>Arthropoda</taxon>
        <taxon>Hexapoda</taxon>
        <taxon>Insecta</taxon>
        <taxon>Pterygota</taxon>
        <taxon>Neoptera</taxon>
        <taxon>Endopterygota</taxon>
        <taxon>Diptera</taxon>
        <taxon>Brachycera</taxon>
        <taxon>Muscomorpha</taxon>
        <taxon>Ephydroidea</taxon>
        <taxon>Drosophilidae</taxon>
        <taxon>Drosophila</taxon>
        <taxon>Sophophora</taxon>
    </lineage>
</organism>
<name>B0M2D5_DROTK</name>
<keyword evidence="2" id="KW-1015">Disulfide bond</keyword>
<dbReference type="PANTHER" id="PTHR11857:SF48">
    <property type="entry name" value="GENERAL ODORANT-BINDING PROTEIN 57C-RELATED"/>
    <property type="match status" value="1"/>
</dbReference>
<dbReference type="Pfam" id="PF01395">
    <property type="entry name" value="PBP_GOBP"/>
    <property type="match status" value="1"/>
</dbReference>
<evidence type="ECO:0000256" key="2">
    <source>
        <dbReference type="ARBA" id="ARBA00023157"/>
    </source>
</evidence>